<dbReference type="AlphaFoldDB" id="A0AB37IHC9"/>
<organism evidence="2 3">
    <name type="scientific">Enterococcus hirae</name>
    <dbReference type="NCBI Taxonomy" id="1354"/>
    <lineage>
        <taxon>Bacteria</taxon>
        <taxon>Bacillati</taxon>
        <taxon>Bacillota</taxon>
        <taxon>Bacilli</taxon>
        <taxon>Lactobacillales</taxon>
        <taxon>Enterococcaceae</taxon>
        <taxon>Enterococcus</taxon>
    </lineage>
</organism>
<feature type="compositionally biased region" description="Basic and acidic residues" evidence="1">
    <location>
        <begin position="1"/>
        <end position="10"/>
    </location>
</feature>
<sequence length="214" mass="25017">MPNKEQEKTKTIQQEPTELNPSTTKEKENSPFISKKRAKELKKFESKVRKKEDKAVKQVIKKVMKDADRIQDHSQIFKYLTYEFKNSPFISKERAEEELKKFKGKNRKKEDKAVERAIKTVVNNRDITGSSVLRYLKNELTKSPSISRQRVEEEMGKYEGGNNVRNSSEVPENKDRGEDLKEKLNRVSKEENSSPERAAVSQDLQHKQDNPLHR</sequence>
<protein>
    <submittedName>
        <fullName evidence="2">Uncharacterized protein</fullName>
    </submittedName>
</protein>
<evidence type="ECO:0000256" key="1">
    <source>
        <dbReference type="SAM" id="MobiDB-lite"/>
    </source>
</evidence>
<feature type="region of interest" description="Disordered" evidence="1">
    <location>
        <begin position="143"/>
        <end position="214"/>
    </location>
</feature>
<gene>
    <name evidence="2" type="ORF">EB03_00636</name>
</gene>
<name>A0AB37IHC9_ENTHR</name>
<feature type="region of interest" description="Disordered" evidence="1">
    <location>
        <begin position="1"/>
        <end position="32"/>
    </location>
</feature>
<dbReference type="RefSeq" id="WP_096710396.1">
    <property type="nucleotide sequence ID" value="NZ_JBFCRC010000042.1"/>
</dbReference>
<accession>A0AB37IHC9</accession>
<reference evidence="2 3" key="1">
    <citation type="submission" date="2015-06" db="EMBL/GenBank/DDBJ databases">
        <title>The Genome Sequence of Enterococcus hirae 88EA1.</title>
        <authorList>
            <consortium name="The Broad Institute Genomics Platform"/>
            <consortium name="The Broad Institute Genome Sequencing Center for Infectious Disease"/>
            <person name="Earl A.M."/>
            <person name="Van Tyne D."/>
            <person name="Lebreton F."/>
            <person name="Saavedra J.T."/>
            <person name="Gilmore M.S."/>
            <person name="Manson McGuire A."/>
            <person name="Clock S."/>
            <person name="Crupain M."/>
            <person name="Rangan U."/>
            <person name="Young S."/>
            <person name="Abouelleil A."/>
            <person name="Cao P."/>
            <person name="Chapman S.B."/>
            <person name="Griggs A."/>
            <person name="Priest M."/>
            <person name="Shea T."/>
            <person name="Wortman J."/>
            <person name="Nusbaum C."/>
            <person name="Birren B."/>
        </authorList>
    </citation>
    <scope>NUCLEOTIDE SEQUENCE [LARGE SCALE GENOMIC DNA]</scope>
    <source>
        <strain evidence="2 3">88EA1</strain>
    </source>
</reference>
<evidence type="ECO:0000313" key="3">
    <source>
        <dbReference type="Proteomes" id="UP000253498"/>
    </source>
</evidence>
<feature type="compositionally biased region" description="Basic and acidic residues" evidence="1">
    <location>
        <begin position="204"/>
        <end position="214"/>
    </location>
</feature>
<evidence type="ECO:0000313" key="2">
    <source>
        <dbReference type="EMBL" id="RBT69589.1"/>
    </source>
</evidence>
<feature type="compositionally biased region" description="Basic and acidic residues" evidence="1">
    <location>
        <begin position="171"/>
        <end position="194"/>
    </location>
</feature>
<dbReference type="EMBL" id="LESJ01000003">
    <property type="protein sequence ID" value="RBT69589.1"/>
    <property type="molecule type" value="Genomic_DNA"/>
</dbReference>
<feature type="compositionally biased region" description="Polar residues" evidence="1">
    <location>
        <begin position="11"/>
        <end position="23"/>
    </location>
</feature>
<comment type="caution">
    <text evidence="2">The sequence shown here is derived from an EMBL/GenBank/DDBJ whole genome shotgun (WGS) entry which is preliminary data.</text>
</comment>
<proteinExistence type="predicted"/>
<dbReference type="Proteomes" id="UP000253498">
    <property type="component" value="Unassembled WGS sequence"/>
</dbReference>